<reference evidence="2" key="1">
    <citation type="submission" date="2021-04" db="EMBL/GenBank/DDBJ databases">
        <title>novel species isolated from subtropical streams in China.</title>
        <authorList>
            <person name="Lu H."/>
        </authorList>
    </citation>
    <scope>NUCLEOTIDE SEQUENCE</scope>
    <source>
        <strain evidence="2">LFS511W</strain>
    </source>
</reference>
<keyword evidence="1" id="KW-0812">Transmembrane</keyword>
<sequence>MGIHCPQCDSANVQALHLILDAGTTHHSGNWSGYVAGADANGGTGGFLSGSVETTSKTGLAREVENFIYKGCPENSNNLHGLIWTGILAAVTWGSISMLMEFLHPKQKCDYTGRCITEDFPFFALMLGELPFFLIAIYLLQKLKKWVAVRNNYNKEYPKWLEAANYKYLNYFLCKKCGSFFDKNDAEDFNSSEN</sequence>
<dbReference type="AlphaFoldDB" id="A0A941I8L5"/>
<name>A0A941I8L5_9BURK</name>
<gene>
    <name evidence="2" type="ORF">KDM89_17780</name>
</gene>
<keyword evidence="1" id="KW-0472">Membrane</keyword>
<dbReference type="RefSeq" id="WP_212689274.1">
    <property type="nucleotide sequence ID" value="NZ_JAGSPN010000017.1"/>
</dbReference>
<organism evidence="2 3">
    <name type="scientific">Undibacterium luofuense</name>
    <dbReference type="NCBI Taxonomy" id="2828733"/>
    <lineage>
        <taxon>Bacteria</taxon>
        <taxon>Pseudomonadati</taxon>
        <taxon>Pseudomonadota</taxon>
        <taxon>Betaproteobacteria</taxon>
        <taxon>Burkholderiales</taxon>
        <taxon>Oxalobacteraceae</taxon>
        <taxon>Undibacterium</taxon>
    </lineage>
</organism>
<comment type="caution">
    <text evidence="2">The sequence shown here is derived from an EMBL/GenBank/DDBJ whole genome shotgun (WGS) entry which is preliminary data.</text>
</comment>
<evidence type="ECO:0000313" key="3">
    <source>
        <dbReference type="Proteomes" id="UP000680067"/>
    </source>
</evidence>
<evidence type="ECO:0000256" key="1">
    <source>
        <dbReference type="SAM" id="Phobius"/>
    </source>
</evidence>
<feature type="transmembrane region" description="Helical" evidence="1">
    <location>
        <begin position="79"/>
        <end position="100"/>
    </location>
</feature>
<keyword evidence="3" id="KW-1185">Reference proteome</keyword>
<keyword evidence="1" id="KW-1133">Transmembrane helix</keyword>
<feature type="transmembrane region" description="Helical" evidence="1">
    <location>
        <begin position="120"/>
        <end position="140"/>
    </location>
</feature>
<protein>
    <submittedName>
        <fullName evidence="2">Uncharacterized protein</fullName>
    </submittedName>
</protein>
<proteinExistence type="predicted"/>
<dbReference type="Proteomes" id="UP000680067">
    <property type="component" value="Unassembled WGS sequence"/>
</dbReference>
<accession>A0A941I8L5</accession>
<dbReference type="EMBL" id="JAGSPN010000017">
    <property type="protein sequence ID" value="MBR7783999.1"/>
    <property type="molecule type" value="Genomic_DNA"/>
</dbReference>
<evidence type="ECO:0000313" key="2">
    <source>
        <dbReference type="EMBL" id="MBR7783999.1"/>
    </source>
</evidence>